<dbReference type="EMBL" id="JBHTMB010000201">
    <property type="protein sequence ID" value="MFD1236070.1"/>
    <property type="molecule type" value="Genomic_DNA"/>
</dbReference>
<accession>A0ABW3VMR9</accession>
<reference evidence="2" key="1">
    <citation type="journal article" date="2019" name="Int. J. Syst. Evol. Microbiol.">
        <title>The Global Catalogue of Microorganisms (GCM) 10K type strain sequencing project: providing services to taxonomists for standard genome sequencing and annotation.</title>
        <authorList>
            <consortium name="The Broad Institute Genomics Platform"/>
            <consortium name="The Broad Institute Genome Sequencing Center for Infectious Disease"/>
            <person name="Wu L."/>
            <person name="Ma J."/>
        </authorList>
    </citation>
    <scope>NUCLEOTIDE SEQUENCE [LARGE SCALE GENOMIC DNA]</scope>
    <source>
        <strain evidence="2">CCUG 49018</strain>
    </source>
</reference>
<comment type="caution">
    <text evidence="1">The sequence shown here is derived from an EMBL/GenBank/DDBJ whole genome shotgun (WGS) entry which is preliminary data.</text>
</comment>
<protein>
    <submittedName>
        <fullName evidence="1">Uncharacterized protein</fullName>
    </submittedName>
</protein>
<keyword evidence="2" id="KW-1185">Reference proteome</keyword>
<evidence type="ECO:0000313" key="1">
    <source>
        <dbReference type="EMBL" id="MFD1236070.1"/>
    </source>
</evidence>
<gene>
    <name evidence="1" type="ORF">ACFQ34_22495</name>
</gene>
<proteinExistence type="predicted"/>
<dbReference type="Proteomes" id="UP001597182">
    <property type="component" value="Unassembled WGS sequence"/>
</dbReference>
<organism evidence="1 2">
    <name type="scientific">Pseudonocardia benzenivorans</name>
    <dbReference type="NCBI Taxonomy" id="228005"/>
    <lineage>
        <taxon>Bacteria</taxon>
        <taxon>Bacillati</taxon>
        <taxon>Actinomycetota</taxon>
        <taxon>Actinomycetes</taxon>
        <taxon>Pseudonocardiales</taxon>
        <taxon>Pseudonocardiaceae</taxon>
        <taxon>Pseudonocardia</taxon>
    </lineage>
</organism>
<sequence>MSDPARQAACLAAVGVATPPVRAPSASTASTPPAPALATRRVLVDGAPGVLLVLPTGELGRFRLLVVDPECGSGGGHVLADRVVAR</sequence>
<name>A0ABW3VMR9_9PSEU</name>
<dbReference type="RefSeq" id="WP_346091970.1">
    <property type="nucleotide sequence ID" value="NZ_BAABKS010000047.1"/>
</dbReference>
<evidence type="ECO:0000313" key="2">
    <source>
        <dbReference type="Proteomes" id="UP001597182"/>
    </source>
</evidence>